<dbReference type="PANTHER" id="PTHR36966">
    <property type="entry name" value="REP-ASSOCIATED TYROSINE TRANSPOSASE"/>
    <property type="match status" value="1"/>
</dbReference>
<feature type="domain" description="Transposase IS200-like" evidence="1">
    <location>
        <begin position="10"/>
        <end position="117"/>
    </location>
</feature>
<dbReference type="GO" id="GO:0006313">
    <property type="term" value="P:DNA transposition"/>
    <property type="evidence" value="ECO:0007669"/>
    <property type="project" value="InterPro"/>
</dbReference>
<dbReference type="Proteomes" id="UP000474957">
    <property type="component" value="Unassembled WGS sequence"/>
</dbReference>
<dbReference type="PANTHER" id="PTHR36966:SF1">
    <property type="entry name" value="REP-ASSOCIATED TYROSINE TRANSPOSASE"/>
    <property type="match status" value="1"/>
</dbReference>
<name>A0A6L5YUU5_9RHOB</name>
<evidence type="ECO:0000313" key="2">
    <source>
        <dbReference type="EMBL" id="MSU88051.1"/>
    </source>
</evidence>
<accession>A0A6L5YUU5</accession>
<dbReference type="InterPro" id="IPR036515">
    <property type="entry name" value="Transposase_17_sf"/>
</dbReference>
<gene>
    <name evidence="2" type="ORF">GE300_00290</name>
</gene>
<organism evidence="2 3">
    <name type="scientific">Halovulum marinum</name>
    <dbReference type="NCBI Taxonomy" id="2662447"/>
    <lineage>
        <taxon>Bacteria</taxon>
        <taxon>Pseudomonadati</taxon>
        <taxon>Pseudomonadota</taxon>
        <taxon>Alphaproteobacteria</taxon>
        <taxon>Rhodobacterales</taxon>
        <taxon>Paracoccaceae</taxon>
        <taxon>Halovulum</taxon>
    </lineage>
</organism>
<protein>
    <submittedName>
        <fullName evidence="2">Transposase</fullName>
    </submittedName>
</protein>
<sequence length="192" mass="21460">MTHPRPPRPGESARFFTVSLTEPGASTLVDRIDQLRAAFASLLRAHPVRVDAMVILPDHLHAVWVLPPADTDFAARWRILKGRFTRLLSEDDSVTGSPWQPRFGEQRIRTAAEHAAQVAYCWQDPVRHGQCRRAADWPYSSFRRDMRRGLVTADWRPPTAGVKGMTDFGAGPARGPVVPRIAAAPERAARPR</sequence>
<dbReference type="SMART" id="SM01321">
    <property type="entry name" value="Y1_Tnp"/>
    <property type="match status" value="1"/>
</dbReference>
<dbReference type="Gene3D" id="3.30.70.1290">
    <property type="entry name" value="Transposase IS200-like"/>
    <property type="match status" value="1"/>
</dbReference>
<reference evidence="2 3" key="1">
    <citation type="submission" date="2019-10" db="EMBL/GenBank/DDBJ databases">
        <title>Cognatihalovulum marinum gen. nov. sp. nov., a new member of the family Rhodobacteraceae isolated from deep seawater of the Northwest Indian Ocean.</title>
        <authorList>
            <person name="Ruan C."/>
            <person name="Wang J."/>
            <person name="Zheng X."/>
            <person name="Song L."/>
            <person name="Zhu Y."/>
            <person name="Huang Y."/>
            <person name="Lu Z."/>
            <person name="Du W."/>
            <person name="Huang L."/>
            <person name="Dai X."/>
        </authorList>
    </citation>
    <scope>NUCLEOTIDE SEQUENCE [LARGE SCALE GENOMIC DNA]</scope>
    <source>
        <strain evidence="2 3">2CG4</strain>
    </source>
</reference>
<keyword evidence="3" id="KW-1185">Reference proteome</keyword>
<evidence type="ECO:0000313" key="3">
    <source>
        <dbReference type="Proteomes" id="UP000474957"/>
    </source>
</evidence>
<dbReference type="SUPFAM" id="SSF143422">
    <property type="entry name" value="Transposase IS200-like"/>
    <property type="match status" value="1"/>
</dbReference>
<dbReference type="EMBL" id="WIND01000001">
    <property type="protein sequence ID" value="MSU88051.1"/>
    <property type="molecule type" value="Genomic_DNA"/>
</dbReference>
<dbReference type="InterPro" id="IPR052715">
    <property type="entry name" value="RAYT_transposase"/>
</dbReference>
<dbReference type="InterPro" id="IPR002686">
    <property type="entry name" value="Transposase_17"/>
</dbReference>
<dbReference type="AlphaFoldDB" id="A0A6L5YUU5"/>
<dbReference type="GO" id="GO:0004803">
    <property type="term" value="F:transposase activity"/>
    <property type="evidence" value="ECO:0007669"/>
    <property type="project" value="InterPro"/>
</dbReference>
<comment type="caution">
    <text evidence="2">The sequence shown here is derived from an EMBL/GenBank/DDBJ whole genome shotgun (WGS) entry which is preliminary data.</text>
</comment>
<proteinExistence type="predicted"/>
<dbReference type="RefSeq" id="WP_154443774.1">
    <property type="nucleotide sequence ID" value="NZ_WIND01000001.1"/>
</dbReference>
<dbReference type="NCBIfam" id="NF047646">
    <property type="entry name" value="REP_Tyr_transpos"/>
    <property type="match status" value="1"/>
</dbReference>
<dbReference type="GO" id="GO:0043565">
    <property type="term" value="F:sequence-specific DNA binding"/>
    <property type="evidence" value="ECO:0007669"/>
    <property type="project" value="TreeGrafter"/>
</dbReference>
<evidence type="ECO:0000259" key="1">
    <source>
        <dbReference type="SMART" id="SM01321"/>
    </source>
</evidence>